<feature type="chain" id="PRO_5036383891" description="Pyrrolo-quinoline quinone repeat domain-containing protein" evidence="2">
    <location>
        <begin position="23"/>
        <end position="472"/>
    </location>
</feature>
<evidence type="ECO:0000313" key="5">
    <source>
        <dbReference type="Proteomes" id="UP000464378"/>
    </source>
</evidence>
<evidence type="ECO:0000256" key="2">
    <source>
        <dbReference type="SAM" id="SignalP"/>
    </source>
</evidence>
<proteinExistence type="predicted"/>
<dbReference type="SMART" id="SM00564">
    <property type="entry name" value="PQQ"/>
    <property type="match status" value="4"/>
</dbReference>
<dbReference type="InParanoid" id="A0A6C2YN83"/>
<dbReference type="RefSeq" id="WP_162657819.1">
    <property type="nucleotide sequence ID" value="NZ_LR593887.1"/>
</dbReference>
<feature type="domain" description="Pyrrolo-quinoline quinone repeat" evidence="3">
    <location>
        <begin position="277"/>
        <end position="452"/>
    </location>
</feature>
<feature type="signal peptide" evidence="2">
    <location>
        <begin position="1"/>
        <end position="22"/>
    </location>
</feature>
<dbReference type="EMBL" id="LR586016">
    <property type="protein sequence ID" value="VIP02669.1"/>
    <property type="molecule type" value="Genomic_DNA"/>
</dbReference>
<dbReference type="InterPro" id="IPR011047">
    <property type="entry name" value="Quinoprotein_ADH-like_sf"/>
</dbReference>
<dbReference type="InterPro" id="IPR002372">
    <property type="entry name" value="PQQ_rpt_dom"/>
</dbReference>
<feature type="compositionally biased region" description="Basic and acidic residues" evidence="1">
    <location>
        <begin position="210"/>
        <end position="221"/>
    </location>
</feature>
<keyword evidence="5" id="KW-1185">Reference proteome</keyword>
<dbReference type="KEGG" id="tim:GMBLW1_12910"/>
<evidence type="ECO:0000259" key="3">
    <source>
        <dbReference type="Pfam" id="PF13360"/>
    </source>
</evidence>
<dbReference type="AlphaFoldDB" id="A0A6C2YN83"/>
<dbReference type="Pfam" id="PF13360">
    <property type="entry name" value="PQQ_2"/>
    <property type="match status" value="2"/>
</dbReference>
<dbReference type="PANTHER" id="PTHR34512">
    <property type="entry name" value="CELL SURFACE PROTEIN"/>
    <property type="match status" value="1"/>
</dbReference>
<keyword evidence="2" id="KW-0732">Signal</keyword>
<dbReference type="EMBL" id="LR593887">
    <property type="protein sequence ID" value="VTS02096.1"/>
    <property type="molecule type" value="Genomic_DNA"/>
</dbReference>
<evidence type="ECO:0000256" key="1">
    <source>
        <dbReference type="SAM" id="MobiDB-lite"/>
    </source>
</evidence>
<accession>A0A6C2YN83</accession>
<gene>
    <name evidence="4" type="ORF">GMBLW1_12910</name>
</gene>
<dbReference type="InterPro" id="IPR018391">
    <property type="entry name" value="PQQ_b-propeller_rpt"/>
</dbReference>
<reference evidence="4" key="1">
    <citation type="submission" date="2019-04" db="EMBL/GenBank/DDBJ databases">
        <authorList>
            <consortium name="Science for Life Laboratories"/>
        </authorList>
    </citation>
    <scope>NUCLEOTIDE SEQUENCE</scope>
    <source>
        <strain evidence="4">MBLW1</strain>
    </source>
</reference>
<dbReference type="PANTHER" id="PTHR34512:SF30">
    <property type="entry name" value="OUTER MEMBRANE PROTEIN ASSEMBLY FACTOR BAMB"/>
    <property type="match status" value="1"/>
</dbReference>
<feature type="region of interest" description="Disordered" evidence="1">
    <location>
        <begin position="210"/>
        <end position="236"/>
    </location>
</feature>
<feature type="domain" description="Pyrrolo-quinoline quinone repeat" evidence="3">
    <location>
        <begin position="49"/>
        <end position="184"/>
    </location>
</feature>
<dbReference type="Gene3D" id="2.130.10.10">
    <property type="entry name" value="YVTN repeat-like/Quinoprotein amine dehydrogenase"/>
    <property type="match status" value="2"/>
</dbReference>
<dbReference type="SUPFAM" id="SSF50998">
    <property type="entry name" value="Quinoprotein alcohol dehydrogenase-like"/>
    <property type="match status" value="2"/>
</dbReference>
<protein>
    <recommendedName>
        <fullName evidence="3">Pyrrolo-quinoline quinone repeat domain-containing protein</fullName>
    </recommendedName>
</protein>
<evidence type="ECO:0000313" key="4">
    <source>
        <dbReference type="EMBL" id="VIP02669.1"/>
    </source>
</evidence>
<dbReference type="InterPro" id="IPR015943">
    <property type="entry name" value="WD40/YVTN_repeat-like_dom_sf"/>
</dbReference>
<sequence>MMHRNLAGILLVGMLSVGPLQAEPWATYRGNPQRTGNTDGVAGPTKPVVRWVVKSQSHFVASPVIAQDRLLISGLGSFNVPSLQAFALNGSVPVQPLWQQSSPYLQLPTVSSPSVHSGHLFFGDGMHQTNGAFVHCLQAGAGLPIWRLSVPGDLVHLEGSPVIAGDTLFLGGGAAGVLAIRWNRAMLDGAELDLAQIAAKQTERKAMLTAKYEQEKRRDPDFAQPPTDDALHQPTPKIRWQSGKNRWHVDAPLNLVDQDLFVASAFLDKEQLGERGVLCLDPATGETRWKAPLAHNPWGGVAVAGDTVIVGGSSIGYAVSQIRGAKGELTALDRSTGKERWRKDVPGGIVGCPAIGNDLAIVTATDGKVRAYSLRDGERRWMTDVKFPIFAPPAVVNDLVVVADLRGSISGLDRKSGTLLWTVHLATDPMVRAPGMVYGGPIIHGGRIYVATCNLEGPTARQPTVVVCLGNP</sequence>
<dbReference type="Proteomes" id="UP000464378">
    <property type="component" value="Chromosome"/>
</dbReference>
<organism evidence="4">
    <name type="scientific">Tuwongella immobilis</name>
    <dbReference type="NCBI Taxonomy" id="692036"/>
    <lineage>
        <taxon>Bacteria</taxon>
        <taxon>Pseudomonadati</taxon>
        <taxon>Planctomycetota</taxon>
        <taxon>Planctomycetia</taxon>
        <taxon>Gemmatales</taxon>
        <taxon>Gemmataceae</taxon>
        <taxon>Tuwongella</taxon>
    </lineage>
</organism>
<name>A0A6C2YN83_9BACT</name>